<dbReference type="InterPro" id="IPR011701">
    <property type="entry name" value="MFS"/>
</dbReference>
<keyword evidence="7" id="KW-1185">Reference proteome</keyword>
<keyword evidence="2 5" id="KW-0812">Transmembrane</keyword>
<dbReference type="STRING" id="246404.A0A507FJT2"/>
<evidence type="ECO:0000256" key="5">
    <source>
        <dbReference type="SAM" id="Phobius"/>
    </source>
</evidence>
<accession>A0A507FJT2</accession>
<comment type="caution">
    <text evidence="6">The sequence shown here is derived from an EMBL/GenBank/DDBJ whole genome shotgun (WGS) entry which is preliminary data.</text>
</comment>
<dbReference type="GO" id="GO:0022857">
    <property type="term" value="F:transmembrane transporter activity"/>
    <property type="evidence" value="ECO:0007669"/>
    <property type="project" value="InterPro"/>
</dbReference>
<dbReference type="Pfam" id="PF07690">
    <property type="entry name" value="MFS_1"/>
    <property type="match status" value="1"/>
</dbReference>
<dbReference type="EMBL" id="QEAP01000072">
    <property type="protein sequence ID" value="TPX75668.1"/>
    <property type="molecule type" value="Genomic_DNA"/>
</dbReference>
<dbReference type="GO" id="GO:0016020">
    <property type="term" value="C:membrane"/>
    <property type="evidence" value="ECO:0007669"/>
    <property type="project" value="UniProtKB-SubCell"/>
</dbReference>
<feature type="transmembrane region" description="Helical" evidence="5">
    <location>
        <begin position="351"/>
        <end position="370"/>
    </location>
</feature>
<keyword evidence="3 5" id="KW-1133">Transmembrane helix</keyword>
<evidence type="ECO:0000256" key="1">
    <source>
        <dbReference type="ARBA" id="ARBA00004141"/>
    </source>
</evidence>
<evidence type="ECO:0000313" key="7">
    <source>
        <dbReference type="Proteomes" id="UP000320333"/>
    </source>
</evidence>
<feature type="transmembrane region" description="Helical" evidence="5">
    <location>
        <begin position="416"/>
        <end position="438"/>
    </location>
</feature>
<evidence type="ECO:0000256" key="3">
    <source>
        <dbReference type="ARBA" id="ARBA00022989"/>
    </source>
</evidence>
<organism evidence="6 7">
    <name type="scientific">Chytriomyces confervae</name>
    <dbReference type="NCBI Taxonomy" id="246404"/>
    <lineage>
        <taxon>Eukaryota</taxon>
        <taxon>Fungi</taxon>
        <taxon>Fungi incertae sedis</taxon>
        <taxon>Chytridiomycota</taxon>
        <taxon>Chytridiomycota incertae sedis</taxon>
        <taxon>Chytridiomycetes</taxon>
        <taxon>Chytridiales</taxon>
        <taxon>Chytriomycetaceae</taxon>
        <taxon>Chytriomyces</taxon>
    </lineage>
</organism>
<name>A0A507FJT2_9FUNG</name>
<dbReference type="AlphaFoldDB" id="A0A507FJT2"/>
<dbReference type="OrthoDB" id="410267at2759"/>
<gene>
    <name evidence="6" type="ORF">CcCBS67573_g03040</name>
</gene>
<proteinExistence type="predicted"/>
<feature type="transmembrane region" description="Helical" evidence="5">
    <location>
        <begin position="176"/>
        <end position="199"/>
    </location>
</feature>
<keyword evidence="4 5" id="KW-0472">Membrane</keyword>
<sequence>MTQERRKIAFCASLVCMTCAGTLYLFGAYAQALQQKRSLSQTALNLIASSGGFGQYLSGPVWGKLSDTYDRQKLCAAAGVFLLAGYLGLASGYASDLVPVPALALAYALIGLGSSGLFNASLSTSVKNYDEREHGFAVGVPVAFFGLSAFIFSQLQRLFIVGSQASDNAPAGSVDIFSFLCFVGAVTGGGAMAGATFLYDCSASLRRRGLSQDGIEAGIITSPTTDASTRIESVSLVSTPILPTVSGEQSPLIDNQSNQAEPLLEQPSIFAQQDAYLLFAAFILLTGTGLMYINNVGAIVIALIPKSTPTATIQATQRLHVGLISICNCLGRVVTGLGSDRLMHQFKLTRLVGLVAGGGMITAALLWGMLGLYDGHAMSQLIPVTLLLGFGYGSIFSAAPAIVGRWFGVQRFGTNWGWFQWAPAIGGQVCNLVFGLYVDAARRAGGQLECHGTVCFTGAFWLAFCGCCASVGILLALNQMRGGWIVTRSADV</sequence>
<dbReference type="Proteomes" id="UP000320333">
    <property type="component" value="Unassembled WGS sequence"/>
</dbReference>
<feature type="transmembrane region" description="Helical" evidence="5">
    <location>
        <begin position="42"/>
        <end position="62"/>
    </location>
</feature>
<evidence type="ECO:0008006" key="8">
    <source>
        <dbReference type="Google" id="ProtNLM"/>
    </source>
</evidence>
<dbReference type="SUPFAM" id="SSF103473">
    <property type="entry name" value="MFS general substrate transporter"/>
    <property type="match status" value="1"/>
</dbReference>
<dbReference type="PANTHER" id="PTHR21576">
    <property type="entry name" value="UNCHARACTERIZED NODULIN-LIKE PROTEIN"/>
    <property type="match status" value="1"/>
</dbReference>
<feature type="transmembrane region" description="Helical" evidence="5">
    <location>
        <begin position="458"/>
        <end position="478"/>
    </location>
</feature>
<evidence type="ECO:0000256" key="4">
    <source>
        <dbReference type="ARBA" id="ARBA00023136"/>
    </source>
</evidence>
<dbReference type="PANTHER" id="PTHR21576:SF158">
    <property type="entry name" value="RIBOSOMAL RNA-PROCESSING PROTEIN 12-LIKE CONSERVED DOMAIN-CONTAINING PROTEIN"/>
    <property type="match status" value="1"/>
</dbReference>
<feature type="transmembrane region" description="Helical" evidence="5">
    <location>
        <begin position="319"/>
        <end position="339"/>
    </location>
</feature>
<protein>
    <recommendedName>
        <fullName evidence="8">Nodulin-like domain-containing protein</fullName>
    </recommendedName>
</protein>
<reference evidence="6 7" key="1">
    <citation type="journal article" date="2019" name="Sci. Rep.">
        <title>Comparative genomics of chytrid fungi reveal insights into the obligate biotrophic and pathogenic lifestyle of Synchytrium endobioticum.</title>
        <authorList>
            <person name="van de Vossenberg B.T.L.H."/>
            <person name="Warris S."/>
            <person name="Nguyen H.D.T."/>
            <person name="van Gent-Pelzer M.P.E."/>
            <person name="Joly D.L."/>
            <person name="van de Geest H.C."/>
            <person name="Bonants P.J.M."/>
            <person name="Smith D.S."/>
            <person name="Levesque C.A."/>
            <person name="van der Lee T.A.J."/>
        </authorList>
    </citation>
    <scope>NUCLEOTIDE SEQUENCE [LARGE SCALE GENOMIC DNA]</scope>
    <source>
        <strain evidence="6 7">CBS 675.73</strain>
    </source>
</reference>
<evidence type="ECO:0000313" key="6">
    <source>
        <dbReference type="EMBL" id="TPX75668.1"/>
    </source>
</evidence>
<feature type="transmembrane region" description="Helical" evidence="5">
    <location>
        <begin position="382"/>
        <end position="404"/>
    </location>
</feature>
<feature type="transmembrane region" description="Helical" evidence="5">
    <location>
        <begin position="276"/>
        <end position="304"/>
    </location>
</feature>
<feature type="transmembrane region" description="Helical" evidence="5">
    <location>
        <begin position="74"/>
        <end position="94"/>
    </location>
</feature>
<evidence type="ECO:0000256" key="2">
    <source>
        <dbReference type="ARBA" id="ARBA00022692"/>
    </source>
</evidence>
<dbReference type="InterPro" id="IPR036259">
    <property type="entry name" value="MFS_trans_sf"/>
</dbReference>
<comment type="subcellular location">
    <subcellularLocation>
        <location evidence="1">Membrane</location>
        <topology evidence="1">Multi-pass membrane protein</topology>
    </subcellularLocation>
</comment>
<feature type="transmembrane region" description="Helical" evidence="5">
    <location>
        <begin position="134"/>
        <end position="156"/>
    </location>
</feature>
<feature type="transmembrane region" description="Helical" evidence="5">
    <location>
        <begin position="100"/>
        <end position="122"/>
    </location>
</feature>
<dbReference type="Gene3D" id="1.20.1250.20">
    <property type="entry name" value="MFS general substrate transporter like domains"/>
    <property type="match status" value="2"/>
</dbReference>